<dbReference type="PANTHER" id="PTHR43776:SF7">
    <property type="entry name" value="D,D-DIPEPTIDE TRANSPORT ATP-BINDING PROTEIN DDPF-RELATED"/>
    <property type="match status" value="1"/>
</dbReference>
<keyword evidence="4 6" id="KW-0067">ATP-binding</keyword>
<dbReference type="SMART" id="SM00382">
    <property type="entry name" value="AAA"/>
    <property type="match status" value="2"/>
</dbReference>
<dbReference type="RefSeq" id="WP_245723661.1">
    <property type="nucleotide sequence ID" value="NZ_FNRY01000001.1"/>
</dbReference>
<proteinExistence type="inferred from homology"/>
<dbReference type="PROSITE" id="PS50893">
    <property type="entry name" value="ABC_TRANSPORTER_2"/>
    <property type="match status" value="2"/>
</dbReference>
<dbReference type="InterPro" id="IPR003439">
    <property type="entry name" value="ABC_transporter-like_ATP-bd"/>
</dbReference>
<dbReference type="Pfam" id="PF00005">
    <property type="entry name" value="ABC_tran"/>
    <property type="match status" value="2"/>
</dbReference>
<reference evidence="6 7" key="1">
    <citation type="submission" date="2016-10" db="EMBL/GenBank/DDBJ databases">
        <authorList>
            <person name="de Groot N.N."/>
        </authorList>
    </citation>
    <scope>NUCLEOTIDE SEQUENCE [LARGE SCALE GENOMIC DNA]</scope>
    <source>
        <strain evidence="6 7">DSM 21799</strain>
    </source>
</reference>
<feature type="domain" description="ABC transporter" evidence="5">
    <location>
        <begin position="279"/>
        <end position="521"/>
    </location>
</feature>
<dbReference type="CDD" id="cd03257">
    <property type="entry name" value="ABC_NikE_OppD_transporters"/>
    <property type="match status" value="2"/>
</dbReference>
<dbReference type="InterPro" id="IPR050319">
    <property type="entry name" value="ABC_transp_ATP-bind"/>
</dbReference>
<evidence type="ECO:0000313" key="7">
    <source>
        <dbReference type="Proteomes" id="UP000199183"/>
    </source>
</evidence>
<organism evidence="6 7">
    <name type="scientific">Paramicrobacterium humi</name>
    <dbReference type="NCBI Taxonomy" id="640635"/>
    <lineage>
        <taxon>Bacteria</taxon>
        <taxon>Bacillati</taxon>
        <taxon>Actinomycetota</taxon>
        <taxon>Actinomycetes</taxon>
        <taxon>Micrococcales</taxon>
        <taxon>Microbacteriaceae</taxon>
        <taxon>Paramicrobacterium</taxon>
    </lineage>
</organism>
<dbReference type="GO" id="GO:0005524">
    <property type="term" value="F:ATP binding"/>
    <property type="evidence" value="ECO:0007669"/>
    <property type="project" value="UniProtKB-KW"/>
</dbReference>
<sequence>MTRLLNVESLRVRFGARHVLNGVSFHVDAGECVAIVGESGSGKSVAMRSLLGLSGGTVAADAMSLGDIDLRALDARGWRKVRGGRIGLVLQDALASLDPLRPVSREIEEALALHTSLTALERRTRVRDLLELVGMPEPDSRARQRPGELSGGLRQRALIASAIAADPELLIADEPTTALDVSTQARILALLGRLRDEGTGILLVSHDLSVVSEIADRVIVLDAGRVVETGQTADVYASPASPVTRALLAAVPGPVPRGRSLMAPAQPAADSAAPGPVVVTAESVTVSFPRRGAEPIHAVRDASLELRRGMTVGLVGESGSGKSTLARVILALQAPTSGNVLLAGAPWSAVPERRRRESRRRLSLVQQDTTSSFDPRWSVQRTIADALPGGIRSTERRRRVHELLADVQLEADVAERMPSELSGGQRQRVAIARALAAEPEILVLDEPVSALDVTVQARILDLFDRLQREHALGYLLISHDLGVIRHMSDEVLVMRDGAIVERGDTESVLAAPGHDYTRALLADTPGLT</sequence>
<accession>A0A1H4Q7M7</accession>
<evidence type="ECO:0000256" key="3">
    <source>
        <dbReference type="ARBA" id="ARBA00022741"/>
    </source>
</evidence>
<dbReference type="Gene3D" id="3.40.50.300">
    <property type="entry name" value="P-loop containing nucleotide triphosphate hydrolases"/>
    <property type="match status" value="2"/>
</dbReference>
<dbReference type="STRING" id="640635.SAMN04489806_2736"/>
<name>A0A1H4Q7M7_9MICO</name>
<keyword evidence="3" id="KW-0547">Nucleotide-binding</keyword>
<dbReference type="InterPro" id="IPR003593">
    <property type="entry name" value="AAA+_ATPase"/>
</dbReference>
<dbReference type="InterPro" id="IPR013563">
    <property type="entry name" value="Oligopep_ABC_C"/>
</dbReference>
<dbReference type="GO" id="GO:0016887">
    <property type="term" value="F:ATP hydrolysis activity"/>
    <property type="evidence" value="ECO:0007669"/>
    <property type="project" value="InterPro"/>
</dbReference>
<dbReference type="InterPro" id="IPR017871">
    <property type="entry name" value="ABC_transporter-like_CS"/>
</dbReference>
<evidence type="ECO:0000256" key="4">
    <source>
        <dbReference type="ARBA" id="ARBA00022840"/>
    </source>
</evidence>
<evidence type="ECO:0000313" key="6">
    <source>
        <dbReference type="EMBL" id="SEC15580.1"/>
    </source>
</evidence>
<dbReference type="InterPro" id="IPR027417">
    <property type="entry name" value="P-loop_NTPase"/>
</dbReference>
<dbReference type="NCBIfam" id="NF007739">
    <property type="entry name" value="PRK10419.1"/>
    <property type="match status" value="2"/>
</dbReference>
<dbReference type="AlphaFoldDB" id="A0A1H4Q7M7"/>
<dbReference type="PANTHER" id="PTHR43776">
    <property type="entry name" value="TRANSPORT ATP-BINDING PROTEIN"/>
    <property type="match status" value="1"/>
</dbReference>
<evidence type="ECO:0000256" key="2">
    <source>
        <dbReference type="ARBA" id="ARBA00022448"/>
    </source>
</evidence>
<evidence type="ECO:0000259" key="5">
    <source>
        <dbReference type="PROSITE" id="PS50893"/>
    </source>
</evidence>
<evidence type="ECO:0000256" key="1">
    <source>
        <dbReference type="ARBA" id="ARBA00005417"/>
    </source>
</evidence>
<dbReference type="EMBL" id="FNRY01000001">
    <property type="protein sequence ID" value="SEC15580.1"/>
    <property type="molecule type" value="Genomic_DNA"/>
</dbReference>
<dbReference type="GO" id="GO:0055085">
    <property type="term" value="P:transmembrane transport"/>
    <property type="evidence" value="ECO:0007669"/>
    <property type="project" value="UniProtKB-ARBA"/>
</dbReference>
<dbReference type="Pfam" id="PF08352">
    <property type="entry name" value="oligo_HPY"/>
    <property type="match status" value="2"/>
</dbReference>
<dbReference type="Proteomes" id="UP000199183">
    <property type="component" value="Unassembled WGS sequence"/>
</dbReference>
<gene>
    <name evidence="6" type="ORF">SAMN04489806_2736</name>
</gene>
<feature type="domain" description="ABC transporter" evidence="5">
    <location>
        <begin position="5"/>
        <end position="248"/>
    </location>
</feature>
<dbReference type="PROSITE" id="PS00211">
    <property type="entry name" value="ABC_TRANSPORTER_1"/>
    <property type="match status" value="1"/>
</dbReference>
<comment type="similarity">
    <text evidence="1">Belongs to the ABC transporter superfamily.</text>
</comment>
<dbReference type="NCBIfam" id="NF008453">
    <property type="entry name" value="PRK11308.1"/>
    <property type="match status" value="2"/>
</dbReference>
<keyword evidence="7" id="KW-1185">Reference proteome</keyword>
<dbReference type="GO" id="GO:0015833">
    <property type="term" value="P:peptide transport"/>
    <property type="evidence" value="ECO:0007669"/>
    <property type="project" value="InterPro"/>
</dbReference>
<dbReference type="SUPFAM" id="SSF52540">
    <property type="entry name" value="P-loop containing nucleoside triphosphate hydrolases"/>
    <property type="match status" value="2"/>
</dbReference>
<keyword evidence="2" id="KW-0813">Transport</keyword>
<protein>
    <submittedName>
        <fullName evidence="6">Peptide/nickel transport system ATP-binding protein</fullName>
    </submittedName>
</protein>